<dbReference type="Pfam" id="PF22564">
    <property type="entry name" value="HAAS"/>
    <property type="match status" value="1"/>
</dbReference>
<evidence type="ECO:0000313" key="3">
    <source>
        <dbReference type="Proteomes" id="UP000228758"/>
    </source>
</evidence>
<dbReference type="AlphaFoldDB" id="A0A2M9CEZ5"/>
<keyword evidence="3" id="KW-1185">Reference proteome</keyword>
<dbReference type="OrthoDB" id="3171769at2"/>
<evidence type="ECO:0000256" key="1">
    <source>
        <dbReference type="SAM" id="Phobius"/>
    </source>
</evidence>
<feature type="transmembrane region" description="Helical" evidence="1">
    <location>
        <begin position="243"/>
        <end position="265"/>
    </location>
</feature>
<proteinExistence type="predicted"/>
<protein>
    <submittedName>
        <fullName evidence="2">Uncharacterized protein</fullName>
    </submittedName>
</protein>
<keyword evidence="1" id="KW-1133">Transmembrane helix</keyword>
<sequence>MTVTTTLTDRYVWATLRTLPDAKRADIERELRASIEDAMEARLESGADPDEAERAVLLELGDPIRLAAQYAERPLYVIGPSMYPDWIRLLKLLLATVLPIAGLAVGTVQALIGSTIGEIIAEVVLVLLGTTMHLIFWTTLVFWIVERAGSTWQGSGWTLAQLPDLDDGKHVKLSEVIGALGFAALVAVLMIWQQNFSFFTVDGRPLPLLREENWSFWWPYVIVVLALDALVLVAVYGRRRWTYGLVATKAVTNLAFAIPAIWLLLADRVFTSAFLERLDWGTADPHTVLTVIGVLTIGISAVWDVVQNLIRARRARL</sequence>
<dbReference type="NCBIfam" id="NF038403">
    <property type="entry name" value="perm_prefix_1"/>
    <property type="match status" value="1"/>
</dbReference>
<feature type="transmembrane region" description="Helical" evidence="1">
    <location>
        <begin position="92"/>
        <end position="112"/>
    </location>
</feature>
<dbReference type="EMBL" id="PGFF01000001">
    <property type="protein sequence ID" value="PJJ70526.1"/>
    <property type="molecule type" value="Genomic_DNA"/>
</dbReference>
<dbReference type="RefSeq" id="WP_100362937.1">
    <property type="nucleotide sequence ID" value="NZ_PGFF01000001.1"/>
</dbReference>
<organism evidence="2 3">
    <name type="scientific">Diaminobutyricimonas aerilata</name>
    <dbReference type="NCBI Taxonomy" id="1162967"/>
    <lineage>
        <taxon>Bacteria</taxon>
        <taxon>Bacillati</taxon>
        <taxon>Actinomycetota</taxon>
        <taxon>Actinomycetes</taxon>
        <taxon>Micrococcales</taxon>
        <taxon>Microbacteriaceae</taxon>
        <taxon>Diaminobutyricimonas</taxon>
    </lineage>
</organism>
<dbReference type="InterPro" id="IPR047928">
    <property type="entry name" value="Perm_prefix_1"/>
</dbReference>
<feature type="transmembrane region" description="Helical" evidence="1">
    <location>
        <begin position="124"/>
        <end position="145"/>
    </location>
</feature>
<reference evidence="2 3" key="1">
    <citation type="submission" date="2017-11" db="EMBL/GenBank/DDBJ databases">
        <title>Genomic Encyclopedia of Archaeal and Bacterial Type Strains, Phase II (KMG-II): From Individual Species to Whole Genera.</title>
        <authorList>
            <person name="Goeker M."/>
        </authorList>
    </citation>
    <scope>NUCLEOTIDE SEQUENCE [LARGE SCALE GENOMIC DNA]</scope>
    <source>
        <strain evidence="2 3">DSM 27393</strain>
    </source>
</reference>
<evidence type="ECO:0000313" key="2">
    <source>
        <dbReference type="EMBL" id="PJJ70526.1"/>
    </source>
</evidence>
<comment type="caution">
    <text evidence="2">The sequence shown here is derived from an EMBL/GenBank/DDBJ whole genome shotgun (WGS) entry which is preliminary data.</text>
</comment>
<feature type="transmembrane region" description="Helical" evidence="1">
    <location>
        <begin position="176"/>
        <end position="196"/>
    </location>
</feature>
<keyword evidence="1" id="KW-0472">Membrane</keyword>
<keyword evidence="1" id="KW-0812">Transmembrane</keyword>
<feature type="transmembrane region" description="Helical" evidence="1">
    <location>
        <begin position="285"/>
        <end position="306"/>
    </location>
</feature>
<feature type="transmembrane region" description="Helical" evidence="1">
    <location>
        <begin position="216"/>
        <end position="236"/>
    </location>
</feature>
<name>A0A2M9CEZ5_9MICO</name>
<accession>A0A2M9CEZ5</accession>
<gene>
    <name evidence="2" type="ORF">CLV46_0048</name>
</gene>
<dbReference type="Proteomes" id="UP000228758">
    <property type="component" value="Unassembled WGS sequence"/>
</dbReference>